<comment type="caution">
    <text evidence="2">The sequence shown here is derived from an EMBL/GenBank/DDBJ whole genome shotgun (WGS) entry which is preliminary data.</text>
</comment>
<evidence type="ECO:0000313" key="2">
    <source>
        <dbReference type="EMBL" id="KAJ9677710.1"/>
    </source>
</evidence>
<keyword evidence="1" id="KW-0472">Membrane</keyword>
<evidence type="ECO:0000313" key="3">
    <source>
        <dbReference type="Proteomes" id="UP001168098"/>
    </source>
</evidence>
<dbReference type="Proteomes" id="UP001168098">
    <property type="component" value="Unassembled WGS sequence"/>
</dbReference>
<dbReference type="AlphaFoldDB" id="A0AA39DBR4"/>
<keyword evidence="3" id="KW-1185">Reference proteome</keyword>
<evidence type="ECO:0000256" key="1">
    <source>
        <dbReference type="SAM" id="Phobius"/>
    </source>
</evidence>
<organism evidence="2 3">
    <name type="scientific">Vitis rotundifolia</name>
    <name type="common">Muscadine grape</name>
    <dbReference type="NCBI Taxonomy" id="103349"/>
    <lineage>
        <taxon>Eukaryota</taxon>
        <taxon>Viridiplantae</taxon>
        <taxon>Streptophyta</taxon>
        <taxon>Embryophyta</taxon>
        <taxon>Tracheophyta</taxon>
        <taxon>Spermatophyta</taxon>
        <taxon>Magnoliopsida</taxon>
        <taxon>eudicotyledons</taxon>
        <taxon>Gunneridae</taxon>
        <taxon>Pentapetalae</taxon>
        <taxon>rosids</taxon>
        <taxon>Vitales</taxon>
        <taxon>Vitaceae</taxon>
        <taxon>Viteae</taxon>
        <taxon>Vitis</taxon>
    </lineage>
</organism>
<sequence length="84" mass="9602">MKAIVVVGEAILILSIEMIVLLVVYFFLLWCFALRNQFEWSRQERQMTEGFSTLELKKLSKLVGKKYAGDNHGMCSVSRGDEGE</sequence>
<reference evidence="2 3" key="1">
    <citation type="journal article" date="2023" name="BMC Biotechnol.">
        <title>Vitis rotundifolia cv Carlos genome sequencing.</title>
        <authorList>
            <person name="Huff M."/>
            <person name="Hulse-Kemp A."/>
            <person name="Scheffler B."/>
            <person name="Youngblood R."/>
            <person name="Simpson S."/>
            <person name="Babiker E."/>
            <person name="Staton M."/>
        </authorList>
    </citation>
    <scope>NUCLEOTIDE SEQUENCE [LARGE SCALE GENOMIC DNA]</scope>
    <source>
        <tissue evidence="2">Leaf</tissue>
    </source>
</reference>
<keyword evidence="1" id="KW-0812">Transmembrane</keyword>
<keyword evidence="1" id="KW-1133">Transmembrane helix</keyword>
<protein>
    <submittedName>
        <fullName evidence="2">Uncharacterized protein</fullName>
    </submittedName>
</protein>
<accession>A0AA39DBR4</accession>
<dbReference type="EMBL" id="JARBHA010000017">
    <property type="protein sequence ID" value="KAJ9677710.1"/>
    <property type="molecule type" value="Genomic_DNA"/>
</dbReference>
<gene>
    <name evidence="2" type="ORF">PVL29_022599</name>
</gene>
<feature type="transmembrane region" description="Helical" evidence="1">
    <location>
        <begin position="12"/>
        <end position="33"/>
    </location>
</feature>
<proteinExistence type="predicted"/>
<name>A0AA39DBR4_VITRO</name>